<dbReference type="RefSeq" id="XP_006690802.1">
    <property type="nucleotide sequence ID" value="XM_006690739.1"/>
</dbReference>
<proteinExistence type="predicted"/>
<dbReference type="EMBL" id="GL988032">
    <property type="protein sequence ID" value="EGS23560.1"/>
    <property type="molecule type" value="Genomic_DNA"/>
</dbReference>
<dbReference type="HOGENOM" id="CLU_601289_0_0_1"/>
<name>G0RZD2_CHATD</name>
<keyword evidence="2" id="KW-0687">Ribonucleoprotein</keyword>
<feature type="transmembrane region" description="Helical" evidence="1">
    <location>
        <begin position="113"/>
        <end position="142"/>
    </location>
</feature>
<feature type="transmembrane region" description="Helical" evidence="1">
    <location>
        <begin position="411"/>
        <end position="432"/>
    </location>
</feature>
<dbReference type="OrthoDB" id="3597048at2759"/>
<dbReference type="GO" id="GO:0005840">
    <property type="term" value="C:ribosome"/>
    <property type="evidence" value="ECO:0007669"/>
    <property type="project" value="UniProtKB-KW"/>
</dbReference>
<evidence type="ECO:0000313" key="3">
    <source>
        <dbReference type="Proteomes" id="UP000008066"/>
    </source>
</evidence>
<evidence type="ECO:0000313" key="2">
    <source>
        <dbReference type="EMBL" id="EGS23560.1"/>
    </source>
</evidence>
<keyword evidence="2" id="KW-0689">Ribosomal protein</keyword>
<feature type="transmembrane region" description="Helical" evidence="1">
    <location>
        <begin position="251"/>
        <end position="272"/>
    </location>
</feature>
<keyword evidence="3" id="KW-1185">Reference proteome</keyword>
<dbReference type="GeneID" id="18254293"/>
<feature type="transmembrane region" description="Helical" evidence="1">
    <location>
        <begin position="82"/>
        <end position="101"/>
    </location>
</feature>
<gene>
    <name evidence="2" type="ORF">CTHT_0002550</name>
</gene>
<reference evidence="2 3" key="1">
    <citation type="journal article" date="2011" name="Cell">
        <title>Insight into structure and assembly of the nuclear pore complex by utilizing the genome of a eukaryotic thermophile.</title>
        <authorList>
            <person name="Amlacher S."/>
            <person name="Sarges P."/>
            <person name="Flemming D."/>
            <person name="van Noort V."/>
            <person name="Kunze R."/>
            <person name="Devos D.P."/>
            <person name="Arumugam M."/>
            <person name="Bork P."/>
            <person name="Hurt E."/>
        </authorList>
    </citation>
    <scope>NUCLEOTIDE SEQUENCE [LARGE SCALE GENOMIC DNA]</scope>
    <source>
        <strain evidence="3">DSM 1495 / CBS 144.50 / IMI 039719</strain>
    </source>
</reference>
<accession>G0RZD2</accession>
<dbReference type="KEGG" id="cthr:CTHT_0002550"/>
<organism evidence="3">
    <name type="scientific">Chaetomium thermophilum (strain DSM 1495 / CBS 144.50 / IMI 039719)</name>
    <name type="common">Thermochaetoides thermophila</name>
    <dbReference type="NCBI Taxonomy" id="759272"/>
    <lineage>
        <taxon>Eukaryota</taxon>
        <taxon>Fungi</taxon>
        <taxon>Dikarya</taxon>
        <taxon>Ascomycota</taxon>
        <taxon>Pezizomycotina</taxon>
        <taxon>Sordariomycetes</taxon>
        <taxon>Sordariomycetidae</taxon>
        <taxon>Sordariales</taxon>
        <taxon>Chaetomiaceae</taxon>
        <taxon>Thermochaetoides</taxon>
    </lineage>
</organism>
<feature type="transmembrane region" description="Helical" evidence="1">
    <location>
        <begin position="380"/>
        <end position="399"/>
    </location>
</feature>
<dbReference type="Proteomes" id="UP000008066">
    <property type="component" value="Unassembled WGS sequence"/>
</dbReference>
<protein>
    <submittedName>
        <fullName evidence="2">40S ribosomal protein s10-like protein</fullName>
    </submittedName>
</protein>
<feature type="transmembrane region" description="Helical" evidence="1">
    <location>
        <begin position="284"/>
        <end position="303"/>
    </location>
</feature>
<evidence type="ECO:0000256" key="1">
    <source>
        <dbReference type="SAM" id="Phobius"/>
    </source>
</evidence>
<keyword evidence="1" id="KW-0812">Transmembrane</keyword>
<sequence>MSSTACRSRALLPWISLATFLLAADAIVSLALVSSMVAFLHGFGRGPFHVVAPDDDGSGSKAFLFSGEPVHLVTNTGHVTNGAGGTALVLVGFGGLIALIVEWRSRGRDKLYLFSSVIYSLWCLIALLSLLLTLAALVYAVVETRLTSSGPGGHQPGIDLLIAYEHQYPQKYPDGKWTPETWYTALLRDVPLGGELPVAEHTKRVIRQHLSDENDDDDLSIPSILDEQEQESLIQTLATQNESRNISFHRVLFFLPTLGSIPFFIHLLTILFSSRHTHLAPFPLILLALTSLGSTTFLLLRLGRTETGFDWLDEWASQSSEPSSGREGVGNRREDEIGISLAAARIKARKRLGNAASSSTDGILGYSDAVGGAKSPLEWYLPYLNLLLVVLTLVMGLLAEERVKRVSGGGGGMIMVWLGALPGVVFAVVIGAKVMMAGVNPERELNGLKYGYKGA</sequence>
<feature type="transmembrane region" description="Helical" evidence="1">
    <location>
        <begin position="12"/>
        <end position="40"/>
    </location>
</feature>
<dbReference type="AlphaFoldDB" id="G0RZD2"/>
<keyword evidence="1" id="KW-1133">Transmembrane helix</keyword>
<dbReference type="eggNOG" id="ENOG502S3VI">
    <property type="taxonomic scope" value="Eukaryota"/>
</dbReference>
<keyword evidence="1" id="KW-0472">Membrane</keyword>